<keyword evidence="6" id="KW-1185">Reference proteome</keyword>
<dbReference type="PANTHER" id="PTHR43782">
    <property type="entry name" value="ARGINASE"/>
    <property type="match status" value="1"/>
</dbReference>
<dbReference type="InterPro" id="IPR023696">
    <property type="entry name" value="Ureohydrolase_dom_sf"/>
</dbReference>
<evidence type="ECO:0000313" key="6">
    <source>
        <dbReference type="Proteomes" id="UP000240912"/>
    </source>
</evidence>
<keyword evidence="1" id="KW-0479">Metal-binding</keyword>
<keyword evidence="2" id="KW-0378">Hydrolase</keyword>
<accession>A0A2T3HR58</accession>
<protein>
    <submittedName>
        <fullName evidence="5">Arginase</fullName>
    </submittedName>
</protein>
<dbReference type="AlphaFoldDB" id="A0A2T3HR58"/>
<evidence type="ECO:0000256" key="2">
    <source>
        <dbReference type="ARBA" id="ARBA00022801"/>
    </source>
</evidence>
<dbReference type="EMBL" id="PYLS01000001">
    <property type="protein sequence ID" value="PST84932.1"/>
    <property type="molecule type" value="Genomic_DNA"/>
</dbReference>
<dbReference type="SUPFAM" id="SSF52768">
    <property type="entry name" value="Arginase/deacetylase"/>
    <property type="match status" value="1"/>
</dbReference>
<dbReference type="Gene3D" id="3.40.800.10">
    <property type="entry name" value="Ureohydrolase domain"/>
    <property type="match status" value="1"/>
</dbReference>
<evidence type="ECO:0000256" key="3">
    <source>
        <dbReference type="ARBA" id="ARBA00023211"/>
    </source>
</evidence>
<dbReference type="PROSITE" id="PS51409">
    <property type="entry name" value="ARGINASE_2"/>
    <property type="match status" value="1"/>
</dbReference>
<comment type="similarity">
    <text evidence="4">Belongs to the arginase family.</text>
</comment>
<keyword evidence="3" id="KW-0464">Manganese</keyword>
<dbReference type="PANTHER" id="PTHR43782:SF3">
    <property type="entry name" value="ARGINASE"/>
    <property type="match status" value="1"/>
</dbReference>
<proteinExistence type="inferred from homology"/>
<dbReference type="CDD" id="cd09999">
    <property type="entry name" value="Arginase-like_1"/>
    <property type="match status" value="1"/>
</dbReference>
<evidence type="ECO:0000256" key="4">
    <source>
        <dbReference type="PROSITE-ProRule" id="PRU00742"/>
    </source>
</evidence>
<dbReference type="Proteomes" id="UP000240912">
    <property type="component" value="Unassembled WGS sequence"/>
</dbReference>
<dbReference type="OrthoDB" id="9789727at2"/>
<dbReference type="InterPro" id="IPR006035">
    <property type="entry name" value="Ureohydrolase"/>
</dbReference>
<comment type="caution">
    <text evidence="5">The sequence shown here is derived from an EMBL/GenBank/DDBJ whole genome shotgun (WGS) entry which is preliminary data.</text>
</comment>
<organism evidence="5 6">
    <name type="scientific">Pedobacter yulinensis</name>
    <dbReference type="NCBI Taxonomy" id="2126353"/>
    <lineage>
        <taxon>Bacteria</taxon>
        <taxon>Pseudomonadati</taxon>
        <taxon>Bacteroidota</taxon>
        <taxon>Sphingobacteriia</taxon>
        <taxon>Sphingobacteriales</taxon>
        <taxon>Sphingobacteriaceae</taxon>
        <taxon>Pedobacter</taxon>
    </lineage>
</organism>
<dbReference type="GO" id="GO:0004053">
    <property type="term" value="F:arginase activity"/>
    <property type="evidence" value="ECO:0007669"/>
    <property type="project" value="TreeGrafter"/>
</dbReference>
<dbReference type="PRINTS" id="PR00116">
    <property type="entry name" value="ARGINASE"/>
</dbReference>
<reference evidence="5 6" key="1">
    <citation type="submission" date="2018-03" db="EMBL/GenBank/DDBJ databases">
        <authorList>
            <person name="Keele B.F."/>
        </authorList>
    </citation>
    <scope>NUCLEOTIDE SEQUENCE [LARGE SCALE GENOMIC DNA]</scope>
    <source>
        <strain evidence="5 6">YL28-9</strain>
    </source>
</reference>
<evidence type="ECO:0000256" key="1">
    <source>
        <dbReference type="ARBA" id="ARBA00022723"/>
    </source>
</evidence>
<dbReference type="GO" id="GO:0005737">
    <property type="term" value="C:cytoplasm"/>
    <property type="evidence" value="ECO:0007669"/>
    <property type="project" value="TreeGrafter"/>
</dbReference>
<dbReference type="GO" id="GO:0030145">
    <property type="term" value="F:manganese ion binding"/>
    <property type="evidence" value="ECO:0007669"/>
    <property type="project" value="TreeGrafter"/>
</dbReference>
<sequence>MAKALHIFEFPSNLGLKQLHAAAPGVRKLPERLRGLGLHDSLSPAAVSALPPPPYTMNLDPVTGIRNAAAIREYASRQAELLRPAFAAHTCALLLGGDCSILIGSALALKQQGGGALFFLDGHTDFVTPDQSATGGAAGMDLALVTGHGPHLLTNIQGLGPYFAEEQVWCVGNRYFDAGYLEPLQRSAITYVDLPELQKMGMIACAESFIRFLDEKQVPRFFIHLDADVLDNAVMPAVDSPQPGGLSYVELGELLLPLLTDARCAGMEITILDPDLDPTGQSTTLFSEQLIALMKHAGF</sequence>
<dbReference type="Pfam" id="PF00491">
    <property type="entry name" value="Arginase"/>
    <property type="match status" value="1"/>
</dbReference>
<evidence type="ECO:0000313" key="5">
    <source>
        <dbReference type="EMBL" id="PST84932.1"/>
    </source>
</evidence>
<name>A0A2T3HR58_9SPHI</name>
<gene>
    <name evidence="5" type="ORF">C7T94_02080</name>
</gene>
<dbReference type="RefSeq" id="WP_107213170.1">
    <property type="nucleotide sequence ID" value="NZ_KZ686268.1"/>
</dbReference>